<keyword evidence="3" id="KW-0732">Signal</keyword>
<dbReference type="GeneID" id="106817089"/>
<gene>
    <name evidence="15" type="primary">LOC106817089</name>
</gene>
<dbReference type="InterPro" id="IPR036116">
    <property type="entry name" value="FN3_sf"/>
</dbReference>
<sequence>MVQAFNRRGAGPRTKEITVHTLEDDEREPERSLQNGVLQGYYVGYKLVNGSSPYLYHTVPVNADTPLQEHVVTSLAKFAKYSVMVQAFNRRGAGPRTKEITVHTLEDDAPPPFNESDGILQGYKICVRTRRRRDDFQEEIRTKTTTVLKTTIHGLEKYSNYSIQVLAYTRTGDGMRSDPVHITTLQDVPGQPGDIKALPMGPSAIIVAWRPPLHPNGIITKYTIRMKYKEEKKRKEEIMVSAEQLSHVIKDLQQNYDYAFSVTSSTVVGEGEATRSVTASPSNDIAARIASFNQQFVTKWKDGLTLPCQPVGFPTPQIEWMANGDDVEEGDPLMTVQEDGSLYIASVESSDAGNYTCKATNVYGADEVTHVLIVQAPPSAPIIHVMGTSLSSVKIRWRIANDGGSPIRGITLSTKREFEEWRTQEVSGKNNTFVVDDLACGTKYQMFVTARNRIGASAPSDILETRTSGSAPIMAPSGNFIVLNSTSVVLNLTAWRDGGCAMTSFVLQYQIYGQQDWTTVANDVSPSIVSILNPVAPPRRSATSPGTTVSSNHEELSRAYEHGRRHPLPLLSGDHDVVAETPRTADEL</sequence>
<evidence type="ECO:0000256" key="3">
    <source>
        <dbReference type="ARBA" id="ARBA00022729"/>
    </source>
</evidence>
<feature type="domain" description="Fibronectin type-III" evidence="13">
    <location>
        <begin position="377"/>
        <end position="470"/>
    </location>
</feature>
<keyword evidence="2" id="KW-0812">Transmembrane</keyword>
<keyword evidence="6" id="KW-1133">Transmembrane helix</keyword>
<dbReference type="Pfam" id="PF07679">
    <property type="entry name" value="I-set"/>
    <property type="match status" value="1"/>
</dbReference>
<dbReference type="PROSITE" id="PS50853">
    <property type="entry name" value="FN3"/>
    <property type="match status" value="3"/>
</dbReference>
<feature type="domain" description="Fibronectin type-III" evidence="13">
    <location>
        <begin position="191"/>
        <end position="284"/>
    </location>
</feature>
<dbReference type="InterPro" id="IPR003599">
    <property type="entry name" value="Ig_sub"/>
</dbReference>
<dbReference type="InterPro" id="IPR056754">
    <property type="entry name" value="DSCAM/DSCAML_C"/>
</dbReference>
<evidence type="ECO:0000259" key="12">
    <source>
        <dbReference type="PROSITE" id="PS50835"/>
    </source>
</evidence>
<dbReference type="Pfam" id="PF25059">
    <property type="entry name" value="FN3_DSCAM-DSCAML_C"/>
    <property type="match status" value="1"/>
</dbReference>
<keyword evidence="9" id="KW-0393">Immunoglobulin domain</keyword>
<dbReference type="InterPro" id="IPR036179">
    <property type="entry name" value="Ig-like_dom_sf"/>
</dbReference>
<accession>A0ABM1EYF2</accession>
<dbReference type="RefSeq" id="XP_014677223.1">
    <property type="nucleotide sequence ID" value="XM_014821737.1"/>
</dbReference>
<dbReference type="SMART" id="SM00408">
    <property type="entry name" value="IGc2"/>
    <property type="match status" value="1"/>
</dbReference>
<feature type="compositionally biased region" description="Basic and acidic residues" evidence="11">
    <location>
        <begin position="552"/>
        <end position="562"/>
    </location>
</feature>
<comment type="subcellular location">
    <subcellularLocation>
        <location evidence="1">Membrane</location>
        <topology evidence="1">Single-pass membrane protein</topology>
    </subcellularLocation>
</comment>
<evidence type="ECO:0000256" key="7">
    <source>
        <dbReference type="ARBA" id="ARBA00023136"/>
    </source>
</evidence>
<dbReference type="SMART" id="SM00060">
    <property type="entry name" value="FN3"/>
    <property type="match status" value="3"/>
</dbReference>
<evidence type="ECO:0000256" key="2">
    <source>
        <dbReference type="ARBA" id="ARBA00022692"/>
    </source>
</evidence>
<evidence type="ECO:0000256" key="4">
    <source>
        <dbReference type="ARBA" id="ARBA00022737"/>
    </source>
</evidence>
<feature type="compositionally biased region" description="Basic and acidic residues" evidence="11">
    <location>
        <begin position="573"/>
        <end position="588"/>
    </location>
</feature>
<dbReference type="InterPro" id="IPR013098">
    <property type="entry name" value="Ig_I-set"/>
</dbReference>
<protein>
    <submittedName>
        <fullName evidence="15">Down syndrome cell adhesion molecule-like protein 1 homolog</fullName>
    </submittedName>
</protein>
<dbReference type="SUPFAM" id="SSF49265">
    <property type="entry name" value="Fibronectin type III"/>
    <property type="match status" value="3"/>
</dbReference>
<dbReference type="InterPro" id="IPR003961">
    <property type="entry name" value="FN3_dom"/>
</dbReference>
<evidence type="ECO:0000313" key="14">
    <source>
        <dbReference type="Proteomes" id="UP000695022"/>
    </source>
</evidence>
<dbReference type="Pfam" id="PF00041">
    <property type="entry name" value="fn3"/>
    <property type="match status" value="4"/>
</dbReference>
<reference evidence="15" key="1">
    <citation type="submission" date="2025-08" db="UniProtKB">
        <authorList>
            <consortium name="RefSeq"/>
        </authorList>
    </citation>
    <scope>IDENTIFICATION</scope>
</reference>
<keyword evidence="5" id="KW-0130">Cell adhesion</keyword>
<keyword evidence="10" id="KW-0175">Coiled coil</keyword>
<evidence type="ECO:0000256" key="1">
    <source>
        <dbReference type="ARBA" id="ARBA00004167"/>
    </source>
</evidence>
<dbReference type="InterPro" id="IPR007110">
    <property type="entry name" value="Ig-like_dom"/>
</dbReference>
<evidence type="ECO:0000256" key="9">
    <source>
        <dbReference type="ARBA" id="ARBA00023319"/>
    </source>
</evidence>
<evidence type="ECO:0000256" key="11">
    <source>
        <dbReference type="SAM" id="MobiDB-lite"/>
    </source>
</evidence>
<organism evidence="14 15">
    <name type="scientific">Priapulus caudatus</name>
    <name type="common">Priapulid worm</name>
    <dbReference type="NCBI Taxonomy" id="37621"/>
    <lineage>
        <taxon>Eukaryota</taxon>
        <taxon>Metazoa</taxon>
        <taxon>Ecdysozoa</taxon>
        <taxon>Scalidophora</taxon>
        <taxon>Priapulida</taxon>
        <taxon>Priapulimorpha</taxon>
        <taxon>Priapulimorphida</taxon>
        <taxon>Priapulidae</taxon>
        <taxon>Priapulus</taxon>
    </lineage>
</organism>
<dbReference type="SUPFAM" id="SSF48726">
    <property type="entry name" value="Immunoglobulin"/>
    <property type="match status" value="1"/>
</dbReference>
<evidence type="ECO:0000313" key="15">
    <source>
        <dbReference type="RefSeq" id="XP_014677223.1"/>
    </source>
</evidence>
<evidence type="ECO:0000256" key="10">
    <source>
        <dbReference type="SAM" id="Coils"/>
    </source>
</evidence>
<dbReference type="PROSITE" id="PS50835">
    <property type="entry name" value="IG_LIKE"/>
    <property type="match status" value="1"/>
</dbReference>
<evidence type="ECO:0000259" key="13">
    <source>
        <dbReference type="PROSITE" id="PS50853"/>
    </source>
</evidence>
<dbReference type="SMART" id="SM00409">
    <property type="entry name" value="IG"/>
    <property type="match status" value="1"/>
</dbReference>
<dbReference type="PANTHER" id="PTHR13817:SF73">
    <property type="entry name" value="FIBRONECTIN TYPE-III DOMAIN-CONTAINING PROTEIN"/>
    <property type="match status" value="1"/>
</dbReference>
<keyword evidence="14" id="KW-1185">Reference proteome</keyword>
<feature type="domain" description="Ig-like" evidence="12">
    <location>
        <begin position="281"/>
        <end position="369"/>
    </location>
</feature>
<evidence type="ECO:0000256" key="6">
    <source>
        <dbReference type="ARBA" id="ARBA00022989"/>
    </source>
</evidence>
<feature type="coiled-coil region" evidence="10">
    <location>
        <begin position="225"/>
        <end position="255"/>
    </location>
</feature>
<dbReference type="InterPro" id="IPR050964">
    <property type="entry name" value="Striated_Muscle_Regulatory"/>
</dbReference>
<proteinExistence type="predicted"/>
<dbReference type="Proteomes" id="UP000695022">
    <property type="component" value="Unplaced"/>
</dbReference>
<dbReference type="Gene3D" id="2.60.40.10">
    <property type="entry name" value="Immunoglobulins"/>
    <property type="match status" value="5"/>
</dbReference>
<dbReference type="InterPro" id="IPR013783">
    <property type="entry name" value="Ig-like_fold"/>
</dbReference>
<dbReference type="CDD" id="cd00063">
    <property type="entry name" value="FN3"/>
    <property type="match status" value="4"/>
</dbReference>
<dbReference type="PANTHER" id="PTHR13817">
    <property type="entry name" value="TITIN"/>
    <property type="match status" value="1"/>
</dbReference>
<feature type="region of interest" description="Disordered" evidence="11">
    <location>
        <begin position="536"/>
        <end position="588"/>
    </location>
</feature>
<name>A0ABM1EYF2_PRICU</name>
<evidence type="ECO:0000256" key="5">
    <source>
        <dbReference type="ARBA" id="ARBA00022889"/>
    </source>
</evidence>
<dbReference type="InterPro" id="IPR003598">
    <property type="entry name" value="Ig_sub2"/>
</dbReference>
<evidence type="ECO:0000256" key="8">
    <source>
        <dbReference type="ARBA" id="ARBA00023157"/>
    </source>
</evidence>
<keyword evidence="8" id="KW-1015">Disulfide bond</keyword>
<keyword evidence="4" id="KW-0677">Repeat</keyword>
<feature type="domain" description="Fibronectin type-III" evidence="13">
    <location>
        <begin position="91"/>
        <end position="187"/>
    </location>
</feature>
<feature type="compositionally biased region" description="Polar residues" evidence="11">
    <location>
        <begin position="541"/>
        <end position="551"/>
    </location>
</feature>
<keyword evidence="7" id="KW-0472">Membrane</keyword>